<dbReference type="AlphaFoldDB" id="A0AB39TVJ9"/>
<feature type="transmembrane region" description="Helical" evidence="2">
    <location>
        <begin position="38"/>
        <end position="58"/>
    </location>
</feature>
<gene>
    <name evidence="3" type="ORF">AB2U05_34700</name>
</gene>
<reference evidence="3" key="1">
    <citation type="submission" date="2024-07" db="EMBL/GenBank/DDBJ databases">
        <authorList>
            <person name="Yu S.T."/>
        </authorList>
    </citation>
    <scope>NUCLEOTIDE SEQUENCE</scope>
    <source>
        <strain evidence="3">Y1</strain>
    </source>
</reference>
<dbReference type="Pfam" id="PF19853">
    <property type="entry name" value="DUF6328"/>
    <property type="match status" value="1"/>
</dbReference>
<evidence type="ECO:0000256" key="2">
    <source>
        <dbReference type="SAM" id="Phobius"/>
    </source>
</evidence>
<name>A0AB39TVJ9_9ACTN</name>
<proteinExistence type="predicted"/>
<feature type="region of interest" description="Disordered" evidence="1">
    <location>
        <begin position="1"/>
        <end position="26"/>
    </location>
</feature>
<feature type="transmembrane region" description="Helical" evidence="2">
    <location>
        <begin position="112"/>
        <end position="134"/>
    </location>
</feature>
<dbReference type="RefSeq" id="WP_369185456.1">
    <property type="nucleotide sequence ID" value="NZ_CP163445.1"/>
</dbReference>
<dbReference type="EMBL" id="CP163445">
    <property type="protein sequence ID" value="XDQ83293.1"/>
    <property type="molecule type" value="Genomic_DNA"/>
</dbReference>
<organism evidence="3">
    <name type="scientific">Streptomyces sp. Y1</name>
    <dbReference type="NCBI Taxonomy" id="3238634"/>
    <lineage>
        <taxon>Bacteria</taxon>
        <taxon>Bacillati</taxon>
        <taxon>Actinomycetota</taxon>
        <taxon>Actinomycetes</taxon>
        <taxon>Kitasatosporales</taxon>
        <taxon>Streptomycetaceae</taxon>
        <taxon>Streptomyces</taxon>
    </lineage>
</organism>
<keyword evidence="2" id="KW-0812">Transmembrane</keyword>
<evidence type="ECO:0000256" key="1">
    <source>
        <dbReference type="SAM" id="MobiDB-lite"/>
    </source>
</evidence>
<feature type="transmembrane region" description="Helical" evidence="2">
    <location>
        <begin position="140"/>
        <end position="159"/>
    </location>
</feature>
<sequence>MTAPSTARTARTHVPRTGRRESADERADRRWTDLLQEVRIAQTGSQVLFGFLLSVVFMPRFTQLGGLDRALYVVTVVLGALATGALTAPVAYHRIFAGHRFKPQLVDAAARLVAAGLVMLALTIGSALLLLLRVATGSAVSAWIAGAVMLWFAFCWFLLPAQHLRRQNGRCPPEDPPAGRRPSEGES</sequence>
<feature type="compositionally biased region" description="Basic and acidic residues" evidence="1">
    <location>
        <begin position="177"/>
        <end position="187"/>
    </location>
</feature>
<keyword evidence="2" id="KW-1133">Transmembrane helix</keyword>
<dbReference type="InterPro" id="IPR046291">
    <property type="entry name" value="DUF6328"/>
</dbReference>
<keyword evidence="2" id="KW-0472">Membrane</keyword>
<feature type="region of interest" description="Disordered" evidence="1">
    <location>
        <begin position="168"/>
        <end position="187"/>
    </location>
</feature>
<evidence type="ECO:0000313" key="3">
    <source>
        <dbReference type="EMBL" id="XDQ83293.1"/>
    </source>
</evidence>
<protein>
    <submittedName>
        <fullName evidence="3">DUF6328 family protein</fullName>
    </submittedName>
</protein>
<accession>A0AB39TVJ9</accession>
<feature type="transmembrane region" description="Helical" evidence="2">
    <location>
        <begin position="70"/>
        <end position="92"/>
    </location>
</feature>